<reference evidence="1" key="1">
    <citation type="submission" date="2018-02" db="EMBL/GenBank/DDBJ databases">
        <title>Rhizophora mucronata_Transcriptome.</title>
        <authorList>
            <person name="Meera S.P."/>
            <person name="Sreeshan A."/>
            <person name="Augustine A."/>
        </authorList>
    </citation>
    <scope>NUCLEOTIDE SEQUENCE</scope>
    <source>
        <tissue evidence="1">Leaf</tissue>
    </source>
</reference>
<organism evidence="1">
    <name type="scientific">Rhizophora mucronata</name>
    <name type="common">Asiatic mangrove</name>
    <dbReference type="NCBI Taxonomy" id="61149"/>
    <lineage>
        <taxon>Eukaryota</taxon>
        <taxon>Viridiplantae</taxon>
        <taxon>Streptophyta</taxon>
        <taxon>Embryophyta</taxon>
        <taxon>Tracheophyta</taxon>
        <taxon>Spermatophyta</taxon>
        <taxon>Magnoliopsida</taxon>
        <taxon>eudicotyledons</taxon>
        <taxon>Gunneridae</taxon>
        <taxon>Pentapetalae</taxon>
        <taxon>rosids</taxon>
        <taxon>fabids</taxon>
        <taxon>Malpighiales</taxon>
        <taxon>Rhizophoraceae</taxon>
        <taxon>Rhizophora</taxon>
    </lineage>
</organism>
<proteinExistence type="predicted"/>
<sequence length="22" mass="2691">MSIIYLQEAQLNEEVRAYYKDN</sequence>
<name>A0A2P2R4Q3_RHIMU</name>
<dbReference type="EMBL" id="GGEC01093663">
    <property type="protein sequence ID" value="MBX74147.1"/>
    <property type="molecule type" value="Transcribed_RNA"/>
</dbReference>
<accession>A0A2P2R4Q3</accession>
<dbReference type="AlphaFoldDB" id="A0A2P2R4Q3"/>
<evidence type="ECO:0000313" key="1">
    <source>
        <dbReference type="EMBL" id="MBX74147.1"/>
    </source>
</evidence>
<protein>
    <submittedName>
        <fullName evidence="1">Uncharacterized protein</fullName>
    </submittedName>
</protein>